<keyword evidence="4" id="KW-0378">Hydrolase</keyword>
<sequence>MTDLQAELESLRTENARLRRLLKLTDAEVAPAQGTQTAWFDKAPGPVDARSSSQAKLEFYASLFGARRDVYAVRWENARTSKSGWMPAVEGGWRKGRSASDIRHLPLTPEVLAAHLTGDVHIGLYPMLAGDQTCWLAADFDGQAAMLDALAYLKAARGVGAPAALEVSRSGIGAHVWIFFTDPVPAATARQLGTALVREAIAIRGRMDLRCYDRLFPSQDVLPGQGPGNLIAAPLHGKSRKLGTTVFLDLATLEPFEDQWEYLSTLERLTPKQVTKLASALREPTVGARVDRAQPARSTKTQPNPAPIVHLSLDGTVRIPGSELSPSLYATLKHAASTYNPEFYDRQRRRQSTWNVPRIITSYDETLDDHLVLPRGLRDTATRLIEGAGSKVEVDDQRVTGDPLDLSPTFDLRPQQQEAVEAVLPHELGLLVAPPGSGKTVMACAVIAQRTVSTLVLVDRKTLADQWRREITNLLGHKPGQLGGGRSKLTGIVDVATLQTLARRTDLADKLGAYGQVIVDECHHVPAAAFETAVRAIPARYWVGLTATPYRRDGLDDLIGFQLGPVRHTFTHADPDTLEGADTDRPRPVLVVHATSFRLDDPVDLSIPGAIAGVHRALAEDEARNAQILNDVVEALGRGRHCLVLAQRTGHVDHLAAALAERGLDPVLLKGGMGAKQRAAAIGRLNPSASHSPLLVVATGHFVGEGFDCPALDTLFLAGPVSFKGRLVQYAGRILRAYPGKQTAEVHDYHDIDVPVLAAALSKRAPGYLSLGFPDPQIGVTPHGSRLRRRSAGNRPRHQQLPERGPQ</sequence>
<dbReference type="SMART" id="SM00487">
    <property type="entry name" value="DEXDc"/>
    <property type="match status" value="1"/>
</dbReference>
<gene>
    <name evidence="4" type="ORF">D0Z08_07855</name>
</gene>
<dbReference type="InterPro" id="IPR001650">
    <property type="entry name" value="Helicase_C-like"/>
</dbReference>
<feature type="region of interest" description="Disordered" evidence="2">
    <location>
        <begin position="287"/>
        <end position="307"/>
    </location>
</feature>
<feature type="region of interest" description="Disordered" evidence="2">
    <location>
        <begin position="780"/>
        <end position="807"/>
    </location>
</feature>
<feature type="compositionally biased region" description="Basic residues" evidence="2">
    <location>
        <begin position="785"/>
        <end position="798"/>
    </location>
</feature>
<dbReference type="GO" id="GO:0016787">
    <property type="term" value="F:hydrolase activity"/>
    <property type="evidence" value="ECO:0007669"/>
    <property type="project" value="InterPro"/>
</dbReference>
<dbReference type="PANTHER" id="PTHR47396">
    <property type="entry name" value="TYPE I RESTRICTION ENZYME ECOKI R PROTEIN"/>
    <property type="match status" value="1"/>
</dbReference>
<dbReference type="CDD" id="cd18785">
    <property type="entry name" value="SF2_C"/>
    <property type="match status" value="1"/>
</dbReference>
<dbReference type="Proteomes" id="UP000283644">
    <property type="component" value="Unassembled WGS sequence"/>
</dbReference>
<evidence type="ECO:0000256" key="1">
    <source>
        <dbReference type="SAM" id="Coils"/>
    </source>
</evidence>
<dbReference type="InterPro" id="IPR027417">
    <property type="entry name" value="P-loop_NTPase"/>
</dbReference>
<dbReference type="RefSeq" id="WP_118924382.1">
    <property type="nucleotide sequence ID" value="NZ_QXGH01000012.1"/>
</dbReference>
<evidence type="ECO:0000313" key="5">
    <source>
        <dbReference type="Proteomes" id="UP000283644"/>
    </source>
</evidence>
<dbReference type="Pfam" id="PF22548">
    <property type="entry name" value="AEP-TOTE"/>
    <property type="match status" value="1"/>
</dbReference>
<dbReference type="GO" id="GO:0005524">
    <property type="term" value="F:ATP binding"/>
    <property type="evidence" value="ECO:0007669"/>
    <property type="project" value="InterPro"/>
</dbReference>
<evidence type="ECO:0000259" key="3">
    <source>
        <dbReference type="PROSITE" id="PS51192"/>
    </source>
</evidence>
<dbReference type="Gene3D" id="3.40.50.300">
    <property type="entry name" value="P-loop containing nucleotide triphosphate hydrolases"/>
    <property type="match status" value="2"/>
</dbReference>
<evidence type="ECO:0000256" key="2">
    <source>
        <dbReference type="SAM" id="MobiDB-lite"/>
    </source>
</evidence>
<dbReference type="EMBL" id="QXGH01000012">
    <property type="protein sequence ID" value="RHW27587.1"/>
    <property type="molecule type" value="Genomic_DNA"/>
</dbReference>
<reference evidence="4 5" key="1">
    <citation type="submission" date="2018-09" db="EMBL/GenBank/DDBJ databases">
        <title>Genome sequencing of Nocardioides immobilis CCTCC AB 2017083 for comparison to Nocardioides silvaticus.</title>
        <authorList>
            <person name="Li C."/>
            <person name="Wang G."/>
        </authorList>
    </citation>
    <scope>NUCLEOTIDE SEQUENCE [LARGE SCALE GENOMIC DNA]</scope>
    <source>
        <strain evidence="4 5">CCTCC AB 2017083</strain>
    </source>
</reference>
<keyword evidence="4" id="KW-0347">Helicase</keyword>
<comment type="caution">
    <text evidence="4">The sequence shown here is derived from an EMBL/GenBank/DDBJ whole genome shotgun (WGS) entry which is preliminary data.</text>
</comment>
<dbReference type="GO" id="GO:0003677">
    <property type="term" value="F:DNA binding"/>
    <property type="evidence" value="ECO:0007669"/>
    <property type="project" value="InterPro"/>
</dbReference>
<dbReference type="Pfam" id="PF04851">
    <property type="entry name" value="ResIII"/>
    <property type="match status" value="1"/>
</dbReference>
<dbReference type="InterPro" id="IPR050742">
    <property type="entry name" value="Helicase_Restrict-Modif_Enz"/>
</dbReference>
<dbReference type="InterPro" id="IPR054347">
    <property type="entry name" value="TOTE_primase"/>
</dbReference>
<dbReference type="CDD" id="cd17926">
    <property type="entry name" value="DEXHc_RE"/>
    <property type="match status" value="1"/>
</dbReference>
<feature type="domain" description="Helicase ATP-binding" evidence="3">
    <location>
        <begin position="420"/>
        <end position="567"/>
    </location>
</feature>
<dbReference type="SUPFAM" id="SSF52540">
    <property type="entry name" value="P-loop containing nucleoside triphosphate hydrolases"/>
    <property type="match status" value="2"/>
</dbReference>
<protein>
    <submittedName>
        <fullName evidence="4">Helicase</fullName>
    </submittedName>
</protein>
<dbReference type="OrthoDB" id="9776021at2"/>
<keyword evidence="5" id="KW-1185">Reference proteome</keyword>
<proteinExistence type="predicted"/>
<keyword evidence="1" id="KW-0175">Coiled coil</keyword>
<evidence type="ECO:0000313" key="4">
    <source>
        <dbReference type="EMBL" id="RHW27587.1"/>
    </source>
</evidence>
<dbReference type="PANTHER" id="PTHR47396:SF1">
    <property type="entry name" value="ATP-DEPENDENT HELICASE IRC3-RELATED"/>
    <property type="match status" value="1"/>
</dbReference>
<name>A0A417Y4R9_9ACTN</name>
<keyword evidence="4" id="KW-0547">Nucleotide-binding</keyword>
<keyword evidence="4" id="KW-0067">ATP-binding</keyword>
<dbReference type="InterPro" id="IPR006935">
    <property type="entry name" value="Helicase/UvrB_N"/>
</dbReference>
<organism evidence="4 5">
    <name type="scientific">Nocardioides immobilis</name>
    <dbReference type="NCBI Taxonomy" id="2049295"/>
    <lineage>
        <taxon>Bacteria</taxon>
        <taxon>Bacillati</taxon>
        <taxon>Actinomycetota</taxon>
        <taxon>Actinomycetes</taxon>
        <taxon>Propionibacteriales</taxon>
        <taxon>Nocardioidaceae</taxon>
        <taxon>Nocardioides</taxon>
    </lineage>
</organism>
<dbReference type="GO" id="GO:0004386">
    <property type="term" value="F:helicase activity"/>
    <property type="evidence" value="ECO:0007669"/>
    <property type="project" value="UniProtKB-KW"/>
</dbReference>
<accession>A0A417Y4R9</accession>
<feature type="coiled-coil region" evidence="1">
    <location>
        <begin position="1"/>
        <end position="28"/>
    </location>
</feature>
<dbReference type="Pfam" id="PF00271">
    <property type="entry name" value="Helicase_C"/>
    <property type="match status" value="1"/>
</dbReference>
<dbReference type="PROSITE" id="PS51192">
    <property type="entry name" value="HELICASE_ATP_BIND_1"/>
    <property type="match status" value="1"/>
</dbReference>
<dbReference type="GO" id="GO:0005829">
    <property type="term" value="C:cytosol"/>
    <property type="evidence" value="ECO:0007669"/>
    <property type="project" value="TreeGrafter"/>
</dbReference>
<dbReference type="AlphaFoldDB" id="A0A417Y4R9"/>
<dbReference type="InterPro" id="IPR014001">
    <property type="entry name" value="Helicase_ATP-bd"/>
</dbReference>